<sequence>VNMPSLLEALERKYGAKGEINPAIDDIPVAIFVPKRSPRLSVPTLLVLNDCDIDCAGDANTLADKCADVVELDLANNKLSDWKEVSSNEIKKLTSPLNKTYTISDRSLAMA</sequence>
<keyword evidence="2" id="KW-1185">Reference proteome</keyword>
<dbReference type="OrthoDB" id="5855206at2759"/>
<feature type="non-terminal residue" evidence="1">
    <location>
        <position position="1"/>
    </location>
</feature>
<evidence type="ECO:0000313" key="2">
    <source>
        <dbReference type="Proteomes" id="UP000838756"/>
    </source>
</evidence>
<dbReference type="Proteomes" id="UP000838756">
    <property type="component" value="Unassembled WGS sequence"/>
</dbReference>
<dbReference type="EMBL" id="CAKXAJ010000447">
    <property type="protein sequence ID" value="CAH2207513.1"/>
    <property type="molecule type" value="Genomic_DNA"/>
</dbReference>
<evidence type="ECO:0000313" key="1">
    <source>
        <dbReference type="EMBL" id="CAH2207513.1"/>
    </source>
</evidence>
<gene>
    <name evidence="1" type="primary">jg26378</name>
    <name evidence="1" type="ORF">PAEG_LOCUS134</name>
</gene>
<proteinExistence type="predicted"/>
<comment type="caution">
    <text evidence="1">The sequence shown here is derived from an EMBL/GenBank/DDBJ whole genome shotgun (WGS) entry which is preliminary data.</text>
</comment>
<accession>A0A8S4QE43</accession>
<dbReference type="AlphaFoldDB" id="A0A8S4QE43"/>
<organism evidence="1 2">
    <name type="scientific">Pararge aegeria aegeria</name>
    <dbReference type="NCBI Taxonomy" id="348720"/>
    <lineage>
        <taxon>Eukaryota</taxon>
        <taxon>Metazoa</taxon>
        <taxon>Ecdysozoa</taxon>
        <taxon>Arthropoda</taxon>
        <taxon>Hexapoda</taxon>
        <taxon>Insecta</taxon>
        <taxon>Pterygota</taxon>
        <taxon>Neoptera</taxon>
        <taxon>Endopterygota</taxon>
        <taxon>Lepidoptera</taxon>
        <taxon>Glossata</taxon>
        <taxon>Ditrysia</taxon>
        <taxon>Papilionoidea</taxon>
        <taxon>Nymphalidae</taxon>
        <taxon>Satyrinae</taxon>
        <taxon>Satyrini</taxon>
        <taxon>Parargina</taxon>
        <taxon>Pararge</taxon>
    </lineage>
</organism>
<reference evidence="1" key="1">
    <citation type="submission" date="2022-03" db="EMBL/GenBank/DDBJ databases">
        <authorList>
            <person name="Lindestad O."/>
        </authorList>
    </citation>
    <scope>NUCLEOTIDE SEQUENCE</scope>
</reference>
<name>A0A8S4QE43_9NEOP</name>
<protein>
    <submittedName>
        <fullName evidence="1">Jg26378 protein</fullName>
    </submittedName>
</protein>